<evidence type="ECO:0000313" key="3">
    <source>
        <dbReference type="Proteomes" id="UP000319897"/>
    </source>
</evidence>
<organism evidence="2 3">
    <name type="scientific">Sandaracinobacter neustonicus</name>
    <dbReference type="NCBI Taxonomy" id="1715348"/>
    <lineage>
        <taxon>Bacteria</taxon>
        <taxon>Pseudomonadati</taxon>
        <taxon>Pseudomonadota</taxon>
        <taxon>Alphaproteobacteria</taxon>
        <taxon>Sphingomonadales</taxon>
        <taxon>Sphingosinicellaceae</taxon>
        <taxon>Sandaracinobacter</taxon>
    </lineage>
</organism>
<evidence type="ECO:0008006" key="4">
    <source>
        <dbReference type="Google" id="ProtNLM"/>
    </source>
</evidence>
<reference evidence="2 3" key="1">
    <citation type="submission" date="2019-06" db="EMBL/GenBank/DDBJ databases">
        <authorList>
            <person name="Lee I."/>
            <person name="Jang G.I."/>
            <person name="Hwang C.Y."/>
        </authorList>
    </citation>
    <scope>NUCLEOTIDE SEQUENCE [LARGE SCALE GENOMIC DNA]</scope>
    <source>
        <strain evidence="2 3">PAMC 28131</strain>
    </source>
</reference>
<keyword evidence="1" id="KW-0732">Signal</keyword>
<accession>A0A501XKI3</accession>
<dbReference type="AlphaFoldDB" id="A0A501XKI3"/>
<dbReference type="InterPro" id="IPR043749">
    <property type="entry name" value="DUF5694"/>
</dbReference>
<dbReference type="RefSeq" id="WP_140928239.1">
    <property type="nucleotide sequence ID" value="NZ_VFSU01000024.1"/>
</dbReference>
<protein>
    <recommendedName>
        <fullName evidence="4">TraB/GumN family protein</fullName>
    </recommendedName>
</protein>
<evidence type="ECO:0000313" key="2">
    <source>
        <dbReference type="EMBL" id="TPE61181.1"/>
    </source>
</evidence>
<evidence type="ECO:0000256" key="1">
    <source>
        <dbReference type="SAM" id="SignalP"/>
    </source>
</evidence>
<name>A0A501XKI3_9SPHN</name>
<dbReference type="Pfam" id="PF18950">
    <property type="entry name" value="DUF5694"/>
    <property type="match status" value="1"/>
</dbReference>
<dbReference type="EMBL" id="VFSU01000024">
    <property type="protein sequence ID" value="TPE61181.1"/>
    <property type="molecule type" value="Genomic_DNA"/>
</dbReference>
<gene>
    <name evidence="2" type="ORF">FJQ54_09830</name>
</gene>
<feature type="chain" id="PRO_5021503807" description="TraB/GumN family protein" evidence="1">
    <location>
        <begin position="21"/>
        <end position="355"/>
    </location>
</feature>
<keyword evidence="3" id="KW-1185">Reference proteome</keyword>
<dbReference type="Proteomes" id="UP000319897">
    <property type="component" value="Unassembled WGS sequence"/>
</dbReference>
<dbReference type="OrthoDB" id="69432at2"/>
<sequence>MRLTFLAALLGSLAFLPAHAAGFDPREHRAPLAGESTQVMVLGTPHLSGLPKDFQPQTLSLLLDRLAGWKPDAIAIEGVSGLQCEQYRQNPAIWPGVADAYCVDLAAAAKASGMTVPAATAEAARLLAAWPATPTASQRRHLALSFLAAGEPASAVVQWLRLPPAERIAQDGLTPELVEWLDARINRRNENYLIAAALAARLGHERVWSTDDHSADSLTAADDPDFEKAMQRIWSGPESDARSAAAKAINAQMQTQQAVLKAYRYYNDPAEADRAFATDFGKAMADATPQNYGRRYLGWWETRNLRMAGNVREVAALKPGGRVLVLTGASHKGYLDAYLGMMHDVKIADPLPLLQ</sequence>
<proteinExistence type="predicted"/>
<feature type="signal peptide" evidence="1">
    <location>
        <begin position="1"/>
        <end position="20"/>
    </location>
</feature>
<comment type="caution">
    <text evidence="2">The sequence shown here is derived from an EMBL/GenBank/DDBJ whole genome shotgun (WGS) entry which is preliminary data.</text>
</comment>